<name>A0A0K8PK07_STRAJ</name>
<gene>
    <name evidence="1" type="ORF">SAZU_3037</name>
</gene>
<organism evidence="1 2">
    <name type="scientific">Streptomyces azureus</name>
    <dbReference type="NCBI Taxonomy" id="146537"/>
    <lineage>
        <taxon>Bacteria</taxon>
        <taxon>Bacillati</taxon>
        <taxon>Actinomycetota</taxon>
        <taxon>Actinomycetes</taxon>
        <taxon>Kitasatosporales</taxon>
        <taxon>Streptomycetaceae</taxon>
        <taxon>Streptomyces</taxon>
    </lineage>
</organism>
<sequence length="92" mass="9974">MGRSEYADLSDPVTTLSPPHLGLSIDFVGAVLPAVLEWLGDGRHHDRIERECEARGSGSRVAAGLGVVMAEESQWRLDSTQSVLRVCQDEPS</sequence>
<reference evidence="1" key="1">
    <citation type="journal article" date="2015" name="Genome Announc.">
        <title>Draft Genome Sequence of Thiostrepton-Producing Streptomyces azureus ATCC 14921.</title>
        <authorList>
            <person name="Sakihara K."/>
            <person name="Maeda J."/>
            <person name="Tashiro K."/>
            <person name="Fujino Y."/>
            <person name="Kuhara S."/>
            <person name="Ohshima T."/>
            <person name="Ogata S."/>
            <person name="Doi K."/>
        </authorList>
    </citation>
    <scope>NUCLEOTIDE SEQUENCE [LARGE SCALE GENOMIC DNA]</scope>
    <source>
        <strain evidence="1">ATCC14921</strain>
    </source>
</reference>
<accession>A0A0K8PK07</accession>
<evidence type="ECO:0000313" key="2">
    <source>
        <dbReference type="Proteomes" id="UP000053859"/>
    </source>
</evidence>
<dbReference type="PATRIC" id="fig|146537.3.peg.3202"/>
<keyword evidence="2" id="KW-1185">Reference proteome</keyword>
<protein>
    <submittedName>
        <fullName evidence="1">Uncharacterized protein</fullName>
    </submittedName>
</protein>
<evidence type="ECO:0000313" key="1">
    <source>
        <dbReference type="EMBL" id="GAP48211.1"/>
    </source>
</evidence>
<dbReference type="AlphaFoldDB" id="A0A0K8PK07"/>
<dbReference type="EMBL" id="DF968254">
    <property type="protein sequence ID" value="GAP48211.1"/>
    <property type="molecule type" value="Genomic_DNA"/>
</dbReference>
<proteinExistence type="predicted"/>
<dbReference type="Proteomes" id="UP000053859">
    <property type="component" value="Unassembled WGS sequence"/>
</dbReference>